<keyword evidence="2" id="KW-1185">Reference proteome</keyword>
<dbReference type="STRING" id="1189325.SAMN04488119_101404"/>
<name>A0A1M7U1M5_9RHOB</name>
<evidence type="ECO:0000313" key="2">
    <source>
        <dbReference type="Proteomes" id="UP000184066"/>
    </source>
</evidence>
<dbReference type="EMBL" id="FRDL01000014">
    <property type="protein sequence ID" value="SHN76899.1"/>
    <property type="molecule type" value="Genomic_DNA"/>
</dbReference>
<reference evidence="1 2" key="1">
    <citation type="submission" date="2016-12" db="EMBL/GenBank/DDBJ databases">
        <authorList>
            <person name="Song W.-J."/>
            <person name="Kurnit D.M."/>
        </authorList>
    </citation>
    <scope>NUCLEOTIDE SEQUENCE [LARGE SCALE GENOMIC DNA]</scope>
    <source>
        <strain evidence="1 2">CGMCC 1.10808</strain>
    </source>
</reference>
<evidence type="ECO:0000313" key="1">
    <source>
        <dbReference type="EMBL" id="SHN76899.1"/>
    </source>
</evidence>
<dbReference type="Proteomes" id="UP000184066">
    <property type="component" value="Unassembled WGS sequence"/>
</dbReference>
<sequence>MVRNAMGLRVGSKAAADPARGLRLGARLVSVLARAEARRGGAEAAARVAALEMAAGVLADAAEVQGGARNGVS</sequence>
<proteinExistence type="predicted"/>
<protein>
    <submittedName>
        <fullName evidence="1">Uncharacterized protein</fullName>
    </submittedName>
</protein>
<organism evidence="1 2">
    <name type="scientific">Oceanicella actignis</name>
    <dbReference type="NCBI Taxonomy" id="1189325"/>
    <lineage>
        <taxon>Bacteria</taxon>
        <taxon>Pseudomonadati</taxon>
        <taxon>Pseudomonadota</taxon>
        <taxon>Alphaproteobacteria</taxon>
        <taxon>Rhodobacterales</taxon>
        <taxon>Paracoccaceae</taxon>
        <taxon>Oceanicella</taxon>
    </lineage>
</organism>
<dbReference type="AlphaFoldDB" id="A0A1M7U1M5"/>
<accession>A0A1M7U1M5</accession>
<gene>
    <name evidence="1" type="ORF">SAMN05216200_11418</name>
</gene>